<evidence type="ECO:0000313" key="3">
    <source>
        <dbReference type="Proteomes" id="UP000789508"/>
    </source>
</evidence>
<comment type="caution">
    <text evidence="2">The sequence shown here is derived from an EMBL/GenBank/DDBJ whole genome shotgun (WGS) entry which is preliminary data.</text>
</comment>
<feature type="region of interest" description="Disordered" evidence="1">
    <location>
        <begin position="15"/>
        <end position="34"/>
    </location>
</feature>
<evidence type="ECO:0000313" key="2">
    <source>
        <dbReference type="EMBL" id="CAG8491864.1"/>
    </source>
</evidence>
<gene>
    <name evidence="2" type="ORF">ALEPTO_LOCUS3030</name>
</gene>
<evidence type="ECO:0000256" key="1">
    <source>
        <dbReference type="SAM" id="MobiDB-lite"/>
    </source>
</evidence>
<dbReference type="AlphaFoldDB" id="A0A9N8WMN3"/>
<accession>A0A9N8WMN3</accession>
<keyword evidence="3" id="KW-1185">Reference proteome</keyword>
<sequence length="87" mass="9560">MEELRIVTHENNRQLENIDLSDADSNNEKSGDELPIEFQSDEFRIESQIIMIAETLGPTLHGATLVKLPGLGTTIQIGQLALSGVDQ</sequence>
<proteinExistence type="predicted"/>
<dbReference type="Proteomes" id="UP000789508">
    <property type="component" value="Unassembled WGS sequence"/>
</dbReference>
<organism evidence="2 3">
    <name type="scientific">Ambispora leptoticha</name>
    <dbReference type="NCBI Taxonomy" id="144679"/>
    <lineage>
        <taxon>Eukaryota</taxon>
        <taxon>Fungi</taxon>
        <taxon>Fungi incertae sedis</taxon>
        <taxon>Mucoromycota</taxon>
        <taxon>Glomeromycotina</taxon>
        <taxon>Glomeromycetes</taxon>
        <taxon>Archaeosporales</taxon>
        <taxon>Ambisporaceae</taxon>
        <taxon>Ambispora</taxon>
    </lineage>
</organism>
<protein>
    <submittedName>
        <fullName evidence="2">5318_t:CDS:1</fullName>
    </submittedName>
</protein>
<name>A0A9N8WMN3_9GLOM</name>
<reference evidence="2" key="1">
    <citation type="submission" date="2021-06" db="EMBL/GenBank/DDBJ databases">
        <authorList>
            <person name="Kallberg Y."/>
            <person name="Tangrot J."/>
            <person name="Rosling A."/>
        </authorList>
    </citation>
    <scope>NUCLEOTIDE SEQUENCE</scope>
    <source>
        <strain evidence="2">FL130A</strain>
    </source>
</reference>
<dbReference type="EMBL" id="CAJVPS010000515">
    <property type="protein sequence ID" value="CAG8491864.1"/>
    <property type="molecule type" value="Genomic_DNA"/>
</dbReference>